<dbReference type="Gene3D" id="1.20.89.10">
    <property type="entry name" value="Nitrogenase Molybdenum-iron Protein, subunit B, domain 4"/>
    <property type="match status" value="1"/>
</dbReference>
<reference evidence="4 5" key="1">
    <citation type="journal article" date="2012" name="J. Bacteriol.">
        <title>Complete genome sequence of a thermophilic methanogen, Methanocella conradii HZ254, isolated from Chinese rice field soil.</title>
        <authorList>
            <person name="Lu Z."/>
            <person name="Lu Y."/>
        </authorList>
    </citation>
    <scope>NUCLEOTIDE SEQUENCE [LARGE SCALE GENOMIC DNA]</scope>
    <source>
        <strain evidence="5">DSM 24694 / JCM 17849 / CGMCC 1.5162 / HZ254</strain>
    </source>
</reference>
<dbReference type="InterPro" id="IPR000318">
    <property type="entry name" value="Nase_comp1_CS"/>
</dbReference>
<dbReference type="RefSeq" id="WP_014404758.1">
    <property type="nucleotide sequence ID" value="NC_017034.1"/>
</dbReference>
<dbReference type="Gene3D" id="3.40.50.1980">
    <property type="entry name" value="Nitrogenase molybdenum iron protein domain"/>
    <property type="match status" value="3"/>
</dbReference>
<dbReference type="InterPro" id="IPR050152">
    <property type="entry name" value="ChlB/BchB/BchZ"/>
</dbReference>
<dbReference type="OrthoDB" id="134630at2157"/>
<dbReference type="PROSITE" id="PS00699">
    <property type="entry name" value="NITROGENASE_1_1"/>
    <property type="match status" value="1"/>
</dbReference>
<dbReference type="PANTHER" id="PTHR33712:SF7">
    <property type="entry name" value="LIGHT-INDEPENDENT PROTOCHLOROPHYLLIDE REDUCTASE SUBUNIT B"/>
    <property type="match status" value="1"/>
</dbReference>
<dbReference type="STRING" id="1041930.Mtc_0148"/>
<dbReference type="SUPFAM" id="SSF53807">
    <property type="entry name" value="Helical backbone' metal receptor"/>
    <property type="match status" value="1"/>
</dbReference>
<sequence>MSRVKQVNENQCQMCMPLGGVVAVKGVENAMPLVHGSQGCSTYMRLTNVEHYNEPLDIASSALNEKQTIYGGEASLRKALDNVIRVYRPKVIGVLTTCLAETIGEDVERIVEAYVKDRNIKDIDIIPVSTPSYGGSHTEGFWAATKEMIAYYARPAEKHAGINVIIPHVSTADIREIKRILGLMGIEYTLMPDYSMTLDRPYEERYHKVPPGGTRTPDISRMTGARATIQFGLTCPDELSPGLFLQQEYGVPLISLPLPIGLENTDRFLEALKMLGGRPMPEALALERGWLLDAMADSHKHNAEGRPVVYGEPELVYAFASMCAENGAVPVVIATGTRNGRLIARLKLLLAEADEPPTLLEEADFASILEAAAKMSANVAVGHSGGKLLTERLGIPVVRVGFPIHDRMGGQRILSVGYAGSLAFLDRFTNALLEKKLATYRQSKKEELLIKEEG</sequence>
<dbReference type="KEGG" id="mez:Mtc_0148"/>
<dbReference type="InterPro" id="IPR000510">
    <property type="entry name" value="Nase/OxRdtase_comp1"/>
</dbReference>
<dbReference type="Pfam" id="PF00148">
    <property type="entry name" value="Oxidored_nitro"/>
    <property type="match status" value="1"/>
</dbReference>
<organism evidence="4 5">
    <name type="scientific">Methanocella conradii (strain DSM 24694 / JCM 17849 / CGMCC 1.5162 / HZ254)</name>
    <dbReference type="NCBI Taxonomy" id="1041930"/>
    <lineage>
        <taxon>Archaea</taxon>
        <taxon>Methanobacteriati</taxon>
        <taxon>Methanobacteriota</taxon>
        <taxon>Stenosarchaea group</taxon>
        <taxon>Methanomicrobia</taxon>
        <taxon>Methanocellales</taxon>
        <taxon>Methanocellaceae</taxon>
        <taxon>Methanocella</taxon>
    </lineage>
</organism>
<evidence type="ECO:0000313" key="5">
    <source>
        <dbReference type="Proteomes" id="UP000005233"/>
    </source>
</evidence>
<dbReference type="AlphaFoldDB" id="H8I6M7"/>
<dbReference type="GeneID" id="11970909"/>
<keyword evidence="5" id="KW-1185">Reference proteome</keyword>
<name>H8I6M7_METCZ</name>
<dbReference type="EMBL" id="CP003243">
    <property type="protein sequence ID" value="AFC98919.1"/>
    <property type="molecule type" value="Genomic_DNA"/>
</dbReference>
<keyword evidence="1 2" id="KW-0535">Nitrogen fixation</keyword>
<gene>
    <name evidence="4" type="primary">nifN</name>
    <name evidence="4" type="ordered locus">Mtc_0148</name>
</gene>
<evidence type="ECO:0000259" key="3">
    <source>
        <dbReference type="Pfam" id="PF00148"/>
    </source>
</evidence>
<dbReference type="HOGENOM" id="CLU_025876_2_0_2"/>
<dbReference type="eggNOG" id="arCOG00595">
    <property type="taxonomic scope" value="Archaea"/>
</dbReference>
<proteinExistence type="inferred from homology"/>
<evidence type="ECO:0000256" key="2">
    <source>
        <dbReference type="RuleBase" id="RU004021"/>
    </source>
</evidence>
<evidence type="ECO:0000313" key="4">
    <source>
        <dbReference type="EMBL" id="AFC98919.1"/>
    </source>
</evidence>
<feature type="domain" description="Nitrogenase/oxidoreductase component 1" evidence="3">
    <location>
        <begin position="15"/>
        <end position="432"/>
    </location>
</feature>
<comment type="similarity">
    <text evidence="2">Belongs to the NifD/NifK/NifE/NifN family.</text>
</comment>
<accession>H8I6M7</accession>
<dbReference type="PANTHER" id="PTHR33712">
    <property type="entry name" value="LIGHT-INDEPENDENT PROTOCHLOROPHYLLIDE REDUCTASE SUBUNIT B"/>
    <property type="match status" value="1"/>
</dbReference>
<evidence type="ECO:0000256" key="1">
    <source>
        <dbReference type="ARBA" id="ARBA00023231"/>
    </source>
</evidence>
<protein>
    <submittedName>
        <fullName evidence="4">Nitrogenase molybdenum-iron protein, nifN</fullName>
    </submittedName>
</protein>
<dbReference type="GO" id="GO:0016163">
    <property type="term" value="F:nitrogenase activity"/>
    <property type="evidence" value="ECO:0007669"/>
    <property type="project" value="InterPro"/>
</dbReference>
<dbReference type="Proteomes" id="UP000005233">
    <property type="component" value="Chromosome"/>
</dbReference>